<dbReference type="EMBL" id="WNKU01000010">
    <property type="protein sequence ID" value="MTV49398.1"/>
    <property type="molecule type" value="Genomic_DNA"/>
</dbReference>
<comment type="similarity">
    <text evidence="1 7">Belongs to the sigma-70 factor family.</text>
</comment>
<dbReference type="Gene3D" id="1.10.10.10">
    <property type="entry name" value="Winged helix-like DNA-binding domain superfamily/Winged helix DNA-binding domain"/>
    <property type="match status" value="1"/>
</dbReference>
<dbReference type="CDD" id="cd06171">
    <property type="entry name" value="Sigma70_r4"/>
    <property type="match status" value="1"/>
</dbReference>
<keyword evidence="6 7" id="KW-0804">Transcription</keyword>
<evidence type="ECO:0000256" key="1">
    <source>
        <dbReference type="ARBA" id="ARBA00007788"/>
    </source>
</evidence>
<keyword evidence="5 7" id="KW-0238">DNA-binding</keyword>
<dbReference type="NCBIfam" id="TIGR02846">
    <property type="entry name" value="spore_sigmaK"/>
    <property type="match status" value="1"/>
</dbReference>
<dbReference type="InterPro" id="IPR014209">
    <property type="entry name" value="RNA_pol_sigma-K"/>
</dbReference>
<evidence type="ECO:0000313" key="9">
    <source>
        <dbReference type="EMBL" id="MTV49398.1"/>
    </source>
</evidence>
<dbReference type="FunFam" id="1.20.120.1810:FF:000003">
    <property type="entry name" value="RNA polymerase sigma factor"/>
    <property type="match status" value="1"/>
</dbReference>
<dbReference type="Pfam" id="PF04542">
    <property type="entry name" value="Sigma70_r2"/>
    <property type="match status" value="1"/>
</dbReference>
<dbReference type="InterPro" id="IPR013324">
    <property type="entry name" value="RNA_pol_sigma_r3/r4-like"/>
</dbReference>
<dbReference type="NCBIfam" id="NF004471">
    <property type="entry name" value="PRK05803.1"/>
    <property type="match status" value="1"/>
</dbReference>
<dbReference type="PANTHER" id="PTHR30376">
    <property type="entry name" value="SIGMA FACTOR RPOH HEAT SHOCK RELATED"/>
    <property type="match status" value="1"/>
</dbReference>
<dbReference type="InterPro" id="IPR050813">
    <property type="entry name" value="Sigma-70_Factor"/>
</dbReference>
<protein>
    <recommendedName>
        <fullName evidence="7">RNA polymerase sigma factor</fullName>
    </recommendedName>
</protein>
<dbReference type="Pfam" id="PF04545">
    <property type="entry name" value="Sigma70_r4"/>
    <property type="match status" value="1"/>
</dbReference>
<dbReference type="InterPro" id="IPR007627">
    <property type="entry name" value="RNA_pol_sigma70_r2"/>
</dbReference>
<dbReference type="GO" id="GO:0003677">
    <property type="term" value="F:DNA binding"/>
    <property type="evidence" value="ECO:0007669"/>
    <property type="project" value="UniProtKB-KW"/>
</dbReference>
<keyword evidence="3 7" id="KW-0805">Transcription regulation</keyword>
<dbReference type="SUPFAM" id="SSF88659">
    <property type="entry name" value="Sigma3 and sigma4 domains of RNA polymerase sigma factors"/>
    <property type="match status" value="1"/>
</dbReference>
<evidence type="ECO:0000256" key="4">
    <source>
        <dbReference type="ARBA" id="ARBA00023082"/>
    </source>
</evidence>
<sequence>MIPTIVGALLIPFIKGITALLSYISNNAFPQPLSEPEEADCLVRLQEGDEQARNKLIEHNLRLVAHLVKKFDGTGENNDDLISIGTIGLIKAINTYNADKGTKLATYAARCIENEILMHLRAMKKTRGEVSLYDPIGVDKEGNEITLIDILGTDPETVSDVVENAMEQARLLSKLKRLSKRERYVIELRYGLLSGCRQTQREIARNLGISRSYVSRIEKRAVQKLMKDLGTVDGA</sequence>
<dbReference type="PRINTS" id="PR00046">
    <property type="entry name" value="SIGMA70FCT"/>
</dbReference>
<evidence type="ECO:0000256" key="6">
    <source>
        <dbReference type="ARBA" id="ARBA00023163"/>
    </source>
</evidence>
<dbReference type="InterPro" id="IPR001387">
    <property type="entry name" value="Cro/C1-type_HTH"/>
</dbReference>
<proteinExistence type="inferred from homology"/>
<dbReference type="InterPro" id="IPR007630">
    <property type="entry name" value="RNA_pol_sigma70_r4"/>
</dbReference>
<dbReference type="AlphaFoldDB" id="A0A6I3SKC6"/>
<evidence type="ECO:0000313" key="10">
    <source>
        <dbReference type="Proteomes" id="UP000430670"/>
    </source>
</evidence>
<evidence type="ECO:0000256" key="2">
    <source>
        <dbReference type="ARBA" id="ARBA00022969"/>
    </source>
</evidence>
<evidence type="ECO:0000256" key="3">
    <source>
        <dbReference type="ARBA" id="ARBA00023015"/>
    </source>
</evidence>
<dbReference type="RefSeq" id="WP_155476493.1">
    <property type="nucleotide sequence ID" value="NZ_WNKU01000010.1"/>
</dbReference>
<dbReference type="InterPro" id="IPR013325">
    <property type="entry name" value="RNA_pol_sigma_r2"/>
</dbReference>
<feature type="domain" description="HTH cro/C1-type" evidence="8">
    <location>
        <begin position="199"/>
        <end position="219"/>
    </location>
</feature>
<organism evidence="9 10">
    <name type="scientific">Heliobacterium mobile</name>
    <name type="common">Heliobacillus mobilis</name>
    <dbReference type="NCBI Taxonomy" id="28064"/>
    <lineage>
        <taxon>Bacteria</taxon>
        <taxon>Bacillati</taxon>
        <taxon>Bacillota</taxon>
        <taxon>Clostridia</taxon>
        <taxon>Eubacteriales</taxon>
        <taxon>Heliobacteriaceae</taxon>
        <taxon>Heliobacterium</taxon>
    </lineage>
</organism>
<dbReference type="Proteomes" id="UP000430670">
    <property type="component" value="Unassembled WGS sequence"/>
</dbReference>
<gene>
    <name evidence="9" type="primary">sigK</name>
    <name evidence="9" type="ORF">GJ688_10450</name>
</gene>
<evidence type="ECO:0000259" key="8">
    <source>
        <dbReference type="PROSITE" id="PS50943"/>
    </source>
</evidence>
<dbReference type="PROSITE" id="PS00716">
    <property type="entry name" value="SIGMA70_2"/>
    <property type="match status" value="1"/>
</dbReference>
<evidence type="ECO:0000256" key="7">
    <source>
        <dbReference type="RuleBase" id="RU362124"/>
    </source>
</evidence>
<dbReference type="InterPro" id="IPR036388">
    <property type="entry name" value="WH-like_DNA-bd_sf"/>
</dbReference>
<dbReference type="PANTHER" id="PTHR30376:SF3">
    <property type="entry name" value="RNA POLYMERASE SIGMA FACTOR RPOH"/>
    <property type="match status" value="1"/>
</dbReference>
<dbReference type="GO" id="GO:0006352">
    <property type="term" value="P:DNA-templated transcription initiation"/>
    <property type="evidence" value="ECO:0007669"/>
    <property type="project" value="InterPro"/>
</dbReference>
<dbReference type="PROSITE" id="PS00715">
    <property type="entry name" value="SIGMA70_1"/>
    <property type="match status" value="1"/>
</dbReference>
<keyword evidence="2" id="KW-0749">Sporulation</keyword>
<dbReference type="SUPFAM" id="SSF88946">
    <property type="entry name" value="Sigma2 domain of RNA polymerase sigma factors"/>
    <property type="match status" value="1"/>
</dbReference>
<name>A0A6I3SKC6_HELMO</name>
<evidence type="ECO:0000256" key="5">
    <source>
        <dbReference type="ARBA" id="ARBA00023125"/>
    </source>
</evidence>
<dbReference type="GO" id="GO:0016987">
    <property type="term" value="F:sigma factor activity"/>
    <property type="evidence" value="ECO:0007669"/>
    <property type="project" value="UniProtKB-KW"/>
</dbReference>
<reference evidence="9 10" key="1">
    <citation type="submission" date="2019-11" db="EMBL/GenBank/DDBJ databases">
        <title>Whole-genome sequence of a the green, strictly anaerobic photosynthetic bacterium Heliobacillus mobilis DSM 6151.</title>
        <authorList>
            <person name="Kyndt J.A."/>
            <person name="Meyer T.E."/>
        </authorList>
    </citation>
    <scope>NUCLEOTIDE SEQUENCE [LARGE SCALE GENOMIC DNA]</scope>
    <source>
        <strain evidence="9 10">DSM 6151</strain>
    </source>
</reference>
<dbReference type="NCBIfam" id="TIGR02937">
    <property type="entry name" value="sigma70-ECF"/>
    <property type="match status" value="1"/>
</dbReference>
<keyword evidence="4 7" id="KW-0731">Sigma factor</keyword>
<comment type="caution">
    <text evidence="9">The sequence shown here is derived from an EMBL/GenBank/DDBJ whole genome shotgun (WGS) entry which is preliminary data.</text>
</comment>
<dbReference type="GO" id="GO:0030435">
    <property type="term" value="P:sporulation resulting in formation of a cellular spore"/>
    <property type="evidence" value="ECO:0007669"/>
    <property type="project" value="UniProtKB-KW"/>
</dbReference>
<dbReference type="InterPro" id="IPR014284">
    <property type="entry name" value="RNA_pol_sigma-70_dom"/>
</dbReference>
<dbReference type="OrthoDB" id="9809557at2"/>
<accession>A0A6I3SKC6</accession>
<comment type="function">
    <text evidence="7">Sigma factors are initiation factors that promote the attachment of RNA polymerase to specific initiation sites and are then released.</text>
</comment>
<dbReference type="PROSITE" id="PS50943">
    <property type="entry name" value="HTH_CROC1"/>
    <property type="match status" value="1"/>
</dbReference>
<dbReference type="InterPro" id="IPR000943">
    <property type="entry name" value="RNA_pol_sigma70"/>
</dbReference>
<dbReference type="PIRSF" id="PIRSF000770">
    <property type="entry name" value="RNA_pol_sigma-SigE/K"/>
    <property type="match status" value="1"/>
</dbReference>
<dbReference type="Gene3D" id="1.20.120.1810">
    <property type="match status" value="1"/>
</dbReference>
<keyword evidence="10" id="KW-1185">Reference proteome</keyword>